<dbReference type="RefSeq" id="WP_190766192.1">
    <property type="nucleotide sequence ID" value="NZ_JACXLD010000008.1"/>
</dbReference>
<comment type="caution">
    <text evidence="2">The sequence shown here is derived from an EMBL/GenBank/DDBJ whole genome shotgun (WGS) entry which is preliminary data.</text>
</comment>
<accession>A0A927C4S3</accession>
<reference evidence="2" key="1">
    <citation type="submission" date="2020-09" db="EMBL/GenBank/DDBJ databases">
        <authorList>
            <person name="Yoon J.-W."/>
        </authorList>
    </citation>
    <scope>NUCLEOTIDE SEQUENCE</scope>
    <source>
        <strain evidence="2">KMU-158</strain>
    </source>
</reference>
<feature type="transmembrane region" description="Helical" evidence="1">
    <location>
        <begin position="9"/>
        <end position="28"/>
    </location>
</feature>
<dbReference type="Proteomes" id="UP000610558">
    <property type="component" value="Unassembled WGS sequence"/>
</dbReference>
<evidence type="ECO:0008006" key="4">
    <source>
        <dbReference type="Google" id="ProtNLM"/>
    </source>
</evidence>
<evidence type="ECO:0000256" key="1">
    <source>
        <dbReference type="SAM" id="Phobius"/>
    </source>
</evidence>
<keyword evidence="1" id="KW-0812">Transmembrane</keyword>
<keyword evidence="3" id="KW-1185">Reference proteome</keyword>
<proteinExistence type="predicted"/>
<name>A0A927C4S3_9GAMM</name>
<keyword evidence="1" id="KW-1133">Transmembrane helix</keyword>
<evidence type="ECO:0000313" key="2">
    <source>
        <dbReference type="EMBL" id="MBD2859887.1"/>
    </source>
</evidence>
<protein>
    <recommendedName>
        <fullName evidence="4">Multidrug transporter</fullName>
    </recommendedName>
</protein>
<gene>
    <name evidence="2" type="ORF">IB286_12830</name>
</gene>
<dbReference type="AlphaFoldDB" id="A0A927C4S3"/>
<feature type="transmembrane region" description="Helical" evidence="1">
    <location>
        <begin position="34"/>
        <end position="52"/>
    </location>
</feature>
<dbReference type="EMBL" id="JACXLD010000008">
    <property type="protein sequence ID" value="MBD2859887.1"/>
    <property type="molecule type" value="Genomic_DNA"/>
</dbReference>
<evidence type="ECO:0000313" key="3">
    <source>
        <dbReference type="Proteomes" id="UP000610558"/>
    </source>
</evidence>
<keyword evidence="1" id="KW-0472">Membrane</keyword>
<sequence>MNDISLEQILLIASGISVVFATFALLSLLRRPKFSGVVLLVFAPLSVGFVILTQDVFSYRNLADEQRVARVIVTLDDADGVVQAFPRYTLSLSVPEQETRHFTLLGDQWQLEGRVLRWDLPFARLGVTNLVKLERLSNRYQNINFQRQEDKIYYAITSTSLVDTWPILRKAEFLKEWVEVDYGNAVFAPLTDGAAYGVFLGRSGLFIRPDNPIASKSLKDWSA</sequence>
<organism evidence="2 3">
    <name type="scientific">Spongiibacter pelagi</name>
    <dbReference type="NCBI Taxonomy" id="2760804"/>
    <lineage>
        <taxon>Bacteria</taxon>
        <taxon>Pseudomonadati</taxon>
        <taxon>Pseudomonadota</taxon>
        <taxon>Gammaproteobacteria</taxon>
        <taxon>Cellvibrionales</taxon>
        <taxon>Spongiibacteraceae</taxon>
        <taxon>Spongiibacter</taxon>
    </lineage>
</organism>